<feature type="region of interest" description="Disordered" evidence="1">
    <location>
        <begin position="1"/>
        <end position="21"/>
    </location>
</feature>
<feature type="domain" description="Dynamin N-terminal" evidence="2">
    <location>
        <begin position="109"/>
        <end position="353"/>
    </location>
</feature>
<name>A0A439CPE5_9PEZI</name>
<feature type="region of interest" description="Disordered" evidence="1">
    <location>
        <begin position="409"/>
        <end position="443"/>
    </location>
</feature>
<protein>
    <recommendedName>
        <fullName evidence="2">Dynamin N-terminal domain-containing protein</fullName>
    </recommendedName>
</protein>
<dbReference type="InterPro" id="IPR027417">
    <property type="entry name" value="P-loop_NTPase"/>
</dbReference>
<dbReference type="Gene3D" id="3.40.50.300">
    <property type="entry name" value="P-loop containing nucleotide triphosphate hydrolases"/>
    <property type="match status" value="2"/>
</dbReference>
<evidence type="ECO:0000259" key="2">
    <source>
        <dbReference type="Pfam" id="PF00350"/>
    </source>
</evidence>
<evidence type="ECO:0000313" key="3">
    <source>
        <dbReference type="EMBL" id="RWA04012.1"/>
    </source>
</evidence>
<gene>
    <name evidence="3" type="ORF">EKO27_g11099</name>
</gene>
<dbReference type="Pfam" id="PF00350">
    <property type="entry name" value="Dynamin_N"/>
    <property type="match status" value="1"/>
</dbReference>
<dbReference type="Proteomes" id="UP000286045">
    <property type="component" value="Unassembled WGS sequence"/>
</dbReference>
<evidence type="ECO:0000256" key="1">
    <source>
        <dbReference type="SAM" id="MobiDB-lite"/>
    </source>
</evidence>
<keyword evidence="4" id="KW-1185">Reference proteome</keyword>
<comment type="caution">
    <text evidence="3">The sequence shown here is derived from an EMBL/GenBank/DDBJ whole genome shotgun (WGS) entry which is preliminary data.</text>
</comment>
<feature type="compositionally biased region" description="Basic and acidic residues" evidence="1">
    <location>
        <begin position="409"/>
        <end position="436"/>
    </location>
</feature>
<reference evidence="3 4" key="1">
    <citation type="submission" date="2018-12" db="EMBL/GenBank/DDBJ databases">
        <title>Draft genome sequence of Xylaria grammica IHI A82.</title>
        <authorList>
            <person name="Buettner E."/>
            <person name="Kellner H."/>
        </authorList>
    </citation>
    <scope>NUCLEOTIDE SEQUENCE [LARGE SCALE GENOMIC DNA]</scope>
    <source>
        <strain evidence="3 4">IHI A82</strain>
    </source>
</reference>
<sequence length="904" mass="103588">MSEHETQSDGGNQPGVEGEVKKLQDSQKFLWNTSSQCDEQKRIFIKEEALKEGIEKCEKLINIIKYAFEEIESYDLGFAKSIWSPESRKEWISKCDAIFKDYRDFSVLVGVAGRTGSGKTSALNALLGYQELLPTNNEEASTAVPCRIEYNNNDDPTRAFRCQVAFRTKGGLRKQLDNFVENIRCRDELKALPQPSHEDDLEIRNYVASLKPTFEMIETVFGIKRCDAEVMSTDDILNSRPEALKLLGATKELYDGELEGISEKIKPYMDSTEANHGNSEQEFAAWPLIEHVKLFVKSDVLKNGIVLVDLPGVADDVESRAQVAERYFNRLTATLLVLEAKRAATDQTNVSLMSKHQEMTLMLDGNFHKRSFCVCLSQIDTIDRWVALKKKDAKSNNVLQSWITQEGTLKEKKAEKEQEKSEADRKLGDHKRELSKAKKKTSKANKKLNTMEVYDGSVSICPISAKAFWDCRKREEPMPGFPQEVYTGIPNFSKWIRTATIPKREAHVDGLLNRLLTQYNIVCLWSRDERGCNRLDISRERFEKDVLAGVFANMGESLDRCWVQLNKEVIKRDPLNHRKKCFKECASQCDQVVRDWSFKNSGSEDVPDKIHWRTYRAMIKGKGARFVSRADSIKREHNWMQDVSHVFFNAIVEKWNQSLNYDVPALAESTYPAIDKIWDDFLQRLEMGVTAFEVEILKDLRNEVTALESIKNSVKHRLLHVLKDVSRDARKMHPELVRAIQKQWEPTFNAALNHTGVGCHVRREKLLLSFARSHGEEVFNTAFVKMRGQLNKAFAELPRKLTDVSSSAVREVQNHISVLLDKIIKPSITNEVKLEKVDELKVRMQQDIRAVLLEWELEWKVPSANHSFVTDMGDSNIPEEYRSVKVSPEASYDVADVDMELDDI</sequence>
<dbReference type="AlphaFoldDB" id="A0A439CPE5"/>
<proteinExistence type="predicted"/>
<evidence type="ECO:0000313" key="4">
    <source>
        <dbReference type="Proteomes" id="UP000286045"/>
    </source>
</evidence>
<dbReference type="PANTHER" id="PTHR36681">
    <property type="entry name" value="NUCLEAR GTPASE, GERMINAL CENTER-ASSOCIATED, TANDEM DUPLICATE 3"/>
    <property type="match status" value="1"/>
</dbReference>
<accession>A0A439CPE5</accession>
<dbReference type="InterPro" id="IPR045063">
    <property type="entry name" value="Dynamin_N"/>
</dbReference>
<dbReference type="PANTHER" id="PTHR36681:SF3">
    <property type="entry name" value="NUCLEAR GTPASE, GERMINAL CENTER-ASSOCIATED, TANDEM DUPLICATE 3"/>
    <property type="match status" value="1"/>
</dbReference>
<dbReference type="SUPFAM" id="SSF52540">
    <property type="entry name" value="P-loop containing nucleoside triphosphate hydrolases"/>
    <property type="match status" value="2"/>
</dbReference>
<organism evidence="3 4">
    <name type="scientific">Xylaria grammica</name>
    <dbReference type="NCBI Taxonomy" id="363999"/>
    <lineage>
        <taxon>Eukaryota</taxon>
        <taxon>Fungi</taxon>
        <taxon>Dikarya</taxon>
        <taxon>Ascomycota</taxon>
        <taxon>Pezizomycotina</taxon>
        <taxon>Sordariomycetes</taxon>
        <taxon>Xylariomycetidae</taxon>
        <taxon>Xylariales</taxon>
        <taxon>Xylariaceae</taxon>
        <taxon>Xylaria</taxon>
    </lineage>
</organism>
<dbReference type="EMBL" id="RYZI01000651">
    <property type="protein sequence ID" value="RWA04012.1"/>
    <property type="molecule type" value="Genomic_DNA"/>
</dbReference>